<evidence type="ECO:0000259" key="2">
    <source>
        <dbReference type="Pfam" id="PF00856"/>
    </source>
</evidence>
<dbReference type="OrthoDB" id="1028014at2759"/>
<feature type="region of interest" description="Disordered" evidence="1">
    <location>
        <begin position="164"/>
        <end position="193"/>
    </location>
</feature>
<reference evidence="3 4" key="1">
    <citation type="submission" date="2011-02" db="EMBL/GenBank/DDBJ databases">
        <title>The Genome Sequence of Sphaeroforma arctica JP610.</title>
        <authorList>
            <consortium name="The Broad Institute Genome Sequencing Platform"/>
            <person name="Russ C."/>
            <person name="Cuomo C."/>
            <person name="Young S.K."/>
            <person name="Zeng Q."/>
            <person name="Gargeya S."/>
            <person name="Alvarado L."/>
            <person name="Berlin A."/>
            <person name="Chapman S.B."/>
            <person name="Chen Z."/>
            <person name="Freedman E."/>
            <person name="Gellesch M."/>
            <person name="Goldberg J."/>
            <person name="Griggs A."/>
            <person name="Gujja S."/>
            <person name="Heilman E."/>
            <person name="Heiman D."/>
            <person name="Howarth C."/>
            <person name="Mehta T."/>
            <person name="Neiman D."/>
            <person name="Pearson M."/>
            <person name="Roberts A."/>
            <person name="Saif S."/>
            <person name="Shea T."/>
            <person name="Shenoy N."/>
            <person name="Sisk P."/>
            <person name="Stolte C."/>
            <person name="Sykes S."/>
            <person name="White J."/>
            <person name="Yandava C."/>
            <person name="Burger G."/>
            <person name="Gray M.W."/>
            <person name="Holland P.W.H."/>
            <person name="King N."/>
            <person name="Lang F.B.F."/>
            <person name="Roger A.J."/>
            <person name="Ruiz-Trillo I."/>
            <person name="Haas B."/>
            <person name="Nusbaum C."/>
            <person name="Birren B."/>
        </authorList>
    </citation>
    <scope>NUCLEOTIDE SEQUENCE [LARGE SCALE GENOMIC DNA]</scope>
    <source>
        <strain evidence="3 4">JP610</strain>
    </source>
</reference>
<evidence type="ECO:0000313" key="3">
    <source>
        <dbReference type="EMBL" id="KNC81797.1"/>
    </source>
</evidence>
<dbReference type="PANTHER" id="PTHR12197:SF251">
    <property type="entry name" value="EG:BACR7C10.4 PROTEIN"/>
    <property type="match status" value="1"/>
</dbReference>
<feature type="domain" description="SET" evidence="2">
    <location>
        <begin position="81"/>
        <end position="125"/>
    </location>
</feature>
<organism evidence="3 4">
    <name type="scientific">Sphaeroforma arctica JP610</name>
    <dbReference type="NCBI Taxonomy" id="667725"/>
    <lineage>
        <taxon>Eukaryota</taxon>
        <taxon>Ichthyosporea</taxon>
        <taxon>Ichthyophonida</taxon>
        <taxon>Sphaeroforma</taxon>
    </lineage>
</organism>
<gene>
    <name evidence="3" type="ORF">SARC_05902</name>
</gene>
<dbReference type="EMBL" id="KQ241996">
    <property type="protein sequence ID" value="KNC81797.1"/>
    <property type="molecule type" value="Genomic_DNA"/>
</dbReference>
<evidence type="ECO:0000313" key="4">
    <source>
        <dbReference type="Proteomes" id="UP000054560"/>
    </source>
</evidence>
<dbReference type="GO" id="GO:0005634">
    <property type="term" value="C:nucleus"/>
    <property type="evidence" value="ECO:0007669"/>
    <property type="project" value="TreeGrafter"/>
</dbReference>
<dbReference type="GeneID" id="25906406"/>
<dbReference type="InterPro" id="IPR046341">
    <property type="entry name" value="SET_dom_sf"/>
</dbReference>
<evidence type="ECO:0000256" key="1">
    <source>
        <dbReference type="SAM" id="MobiDB-lite"/>
    </source>
</evidence>
<dbReference type="Gene3D" id="2.170.270.10">
    <property type="entry name" value="SET domain"/>
    <property type="match status" value="1"/>
</dbReference>
<dbReference type="Pfam" id="PF00856">
    <property type="entry name" value="SET"/>
    <property type="match status" value="1"/>
</dbReference>
<dbReference type="InterPro" id="IPR001214">
    <property type="entry name" value="SET_dom"/>
</dbReference>
<keyword evidence="4" id="KW-1185">Reference proteome</keyword>
<proteinExistence type="predicted"/>
<dbReference type="STRING" id="667725.A0A0L0FY92"/>
<accession>A0A0L0FY92</accession>
<protein>
    <recommendedName>
        <fullName evidence="2">SET domain-containing protein</fullName>
    </recommendedName>
</protein>
<dbReference type="Proteomes" id="UP000054560">
    <property type="component" value="Unassembled WGS sequence"/>
</dbReference>
<dbReference type="PANTHER" id="PTHR12197">
    <property type="entry name" value="HISTONE-LYSINE N-METHYLTRANSFERASE SMYD"/>
    <property type="match status" value="1"/>
</dbReference>
<dbReference type="RefSeq" id="XP_014155699.1">
    <property type="nucleotide sequence ID" value="XM_014300224.1"/>
</dbReference>
<dbReference type="AlphaFoldDB" id="A0A0L0FY92"/>
<dbReference type="SUPFAM" id="SSF82199">
    <property type="entry name" value="SET domain"/>
    <property type="match status" value="1"/>
</dbReference>
<sequence length="193" mass="21235">MAVDTLSAVGVATEPSDHLWAVRMLMAINCNQGNGCVGTCALVLVQTSVHRLTTTWNSMRKGVFNLHFGMQRECDGQVFATAVYLVPSLFNHNCTPNVCYRSEGRQLILSTNQAVEKGAELQHSYLQRSNLRTYEVRSEALENSYFFACACDTCANELTLPTEHEGQGHSTPHSDSSGDEAGCYWNSDLSDSD</sequence>
<dbReference type="InterPro" id="IPR050869">
    <property type="entry name" value="H3K4_H4K5_MeTrfase"/>
</dbReference>
<name>A0A0L0FY92_9EUKA</name>